<protein>
    <recommendedName>
        <fullName evidence="4">ATPase AAA-type core domain-containing protein</fullName>
    </recommendedName>
</protein>
<sequence length="322" mass="38529">MNKKQLTFISKYKPYFLKDFYMEDTLFSMIQKFIYIDYIQILFVGNSCSGKTSLLDAIVREYYELTSTQSFPEHNIMYVNNLKEQGIQYFRNEMKTFCQSHSIVKNKKKMVIIDDIDIINEQSQQVFRNYIDKYKHTIHFVFACTNLQKVNESIQSRIHIVELPNANTDQIQTIMNTISEKECLIIDRESQEYLLSIANGSIRLLINYLEKIFILNRPIDINLCKFLCSRISQHKFDVYIQYLREKNIKEAVLIMYEINDYGYSVIDILDYFFEYVKNTSLLIEDEKYNLIPYICKYISTFYNLHEHNIELSLFTNNIMKLL</sequence>
<feature type="domain" description="ATPase AAA-type core" evidence="4">
    <location>
        <begin position="41"/>
        <end position="160"/>
    </location>
</feature>
<dbReference type="InterPro" id="IPR027417">
    <property type="entry name" value="P-loop_NTPase"/>
</dbReference>
<dbReference type="PANTHER" id="PTHR11669:SF20">
    <property type="entry name" value="REPLICATION FACTOR C SUBUNIT 4"/>
    <property type="match status" value="1"/>
</dbReference>
<dbReference type="GO" id="GO:0016887">
    <property type="term" value="F:ATP hydrolysis activity"/>
    <property type="evidence" value="ECO:0007669"/>
    <property type="project" value="InterPro"/>
</dbReference>
<proteinExistence type="predicted"/>
<dbReference type="Gene3D" id="1.10.8.60">
    <property type="match status" value="1"/>
</dbReference>
<dbReference type="GO" id="GO:0006261">
    <property type="term" value="P:DNA-templated DNA replication"/>
    <property type="evidence" value="ECO:0007669"/>
    <property type="project" value="TreeGrafter"/>
</dbReference>
<name>A0A6C0IPY1_9ZZZZ</name>
<dbReference type="InterPro" id="IPR050238">
    <property type="entry name" value="DNA_Rep/Repair_Clamp_Loader"/>
</dbReference>
<dbReference type="SUPFAM" id="SSF48019">
    <property type="entry name" value="post-AAA+ oligomerization domain-like"/>
    <property type="match status" value="1"/>
</dbReference>
<dbReference type="PANTHER" id="PTHR11669">
    <property type="entry name" value="REPLICATION FACTOR C / DNA POLYMERASE III GAMMA-TAU SUBUNIT"/>
    <property type="match status" value="1"/>
</dbReference>
<dbReference type="AlphaFoldDB" id="A0A6C0IPY1"/>
<dbReference type="GO" id="GO:0003689">
    <property type="term" value="F:DNA clamp loader activity"/>
    <property type="evidence" value="ECO:0007669"/>
    <property type="project" value="TreeGrafter"/>
</dbReference>
<keyword evidence="2" id="KW-0547">Nucleotide-binding</keyword>
<dbReference type="GO" id="GO:0005663">
    <property type="term" value="C:DNA replication factor C complex"/>
    <property type="evidence" value="ECO:0007669"/>
    <property type="project" value="TreeGrafter"/>
</dbReference>
<evidence type="ECO:0000259" key="4">
    <source>
        <dbReference type="Pfam" id="PF00004"/>
    </source>
</evidence>
<keyword evidence="3" id="KW-0067">ATP-binding</keyword>
<accession>A0A6C0IPY1</accession>
<dbReference type="SUPFAM" id="SSF52540">
    <property type="entry name" value="P-loop containing nucleoside triphosphate hydrolases"/>
    <property type="match status" value="1"/>
</dbReference>
<dbReference type="GO" id="GO:0006281">
    <property type="term" value="P:DNA repair"/>
    <property type="evidence" value="ECO:0007669"/>
    <property type="project" value="TreeGrafter"/>
</dbReference>
<dbReference type="Pfam" id="PF00004">
    <property type="entry name" value="AAA"/>
    <property type="match status" value="1"/>
</dbReference>
<evidence type="ECO:0000256" key="1">
    <source>
        <dbReference type="ARBA" id="ARBA00022705"/>
    </source>
</evidence>
<dbReference type="GO" id="GO:0003677">
    <property type="term" value="F:DNA binding"/>
    <property type="evidence" value="ECO:0007669"/>
    <property type="project" value="InterPro"/>
</dbReference>
<evidence type="ECO:0000256" key="2">
    <source>
        <dbReference type="ARBA" id="ARBA00022741"/>
    </source>
</evidence>
<dbReference type="GO" id="GO:0005634">
    <property type="term" value="C:nucleus"/>
    <property type="evidence" value="ECO:0007669"/>
    <property type="project" value="TreeGrafter"/>
</dbReference>
<dbReference type="GO" id="GO:0005524">
    <property type="term" value="F:ATP binding"/>
    <property type="evidence" value="ECO:0007669"/>
    <property type="project" value="UniProtKB-KW"/>
</dbReference>
<keyword evidence="1" id="KW-0235">DNA replication</keyword>
<evidence type="ECO:0000256" key="3">
    <source>
        <dbReference type="ARBA" id="ARBA00022840"/>
    </source>
</evidence>
<dbReference type="Gene3D" id="3.40.50.300">
    <property type="entry name" value="P-loop containing nucleotide triphosphate hydrolases"/>
    <property type="match status" value="1"/>
</dbReference>
<dbReference type="InterPro" id="IPR008921">
    <property type="entry name" value="DNA_pol3_clamp-load_cplx_C"/>
</dbReference>
<dbReference type="EMBL" id="MN740225">
    <property type="protein sequence ID" value="QHT94555.1"/>
    <property type="molecule type" value="Genomic_DNA"/>
</dbReference>
<dbReference type="InterPro" id="IPR003959">
    <property type="entry name" value="ATPase_AAA_core"/>
</dbReference>
<reference evidence="5" key="1">
    <citation type="journal article" date="2020" name="Nature">
        <title>Giant virus diversity and host interactions through global metagenomics.</title>
        <authorList>
            <person name="Schulz F."/>
            <person name="Roux S."/>
            <person name="Paez-Espino D."/>
            <person name="Jungbluth S."/>
            <person name="Walsh D.A."/>
            <person name="Denef V.J."/>
            <person name="McMahon K.D."/>
            <person name="Konstantinidis K.T."/>
            <person name="Eloe-Fadrosh E.A."/>
            <person name="Kyrpides N.C."/>
            <person name="Woyke T."/>
        </authorList>
    </citation>
    <scope>NUCLEOTIDE SEQUENCE</scope>
    <source>
        <strain evidence="5">GVMAG-M-3300024258-28</strain>
    </source>
</reference>
<evidence type="ECO:0000313" key="5">
    <source>
        <dbReference type="EMBL" id="QHT94555.1"/>
    </source>
</evidence>
<organism evidence="5">
    <name type="scientific">viral metagenome</name>
    <dbReference type="NCBI Taxonomy" id="1070528"/>
    <lineage>
        <taxon>unclassified sequences</taxon>
        <taxon>metagenomes</taxon>
        <taxon>organismal metagenomes</taxon>
    </lineage>
</organism>